<dbReference type="EMBL" id="RCHS01001261">
    <property type="protein sequence ID" value="RMX54448.1"/>
    <property type="molecule type" value="Genomic_DNA"/>
</dbReference>
<evidence type="ECO:0000256" key="4">
    <source>
        <dbReference type="ARBA" id="ARBA00012638"/>
    </source>
</evidence>
<dbReference type="Proteomes" id="UP000275408">
    <property type="component" value="Unassembled WGS sequence"/>
</dbReference>
<feature type="region of interest" description="Disordered" evidence="6">
    <location>
        <begin position="409"/>
        <end position="445"/>
    </location>
</feature>
<dbReference type="OMA" id="GSRWWFS"/>
<feature type="compositionally biased region" description="Basic and acidic residues" evidence="6">
    <location>
        <begin position="174"/>
        <end position="214"/>
    </location>
</feature>
<dbReference type="SUPFAM" id="SSF56784">
    <property type="entry name" value="HAD-like"/>
    <property type="match status" value="1"/>
</dbReference>
<evidence type="ECO:0000313" key="8">
    <source>
        <dbReference type="EMBL" id="RMX54448.1"/>
    </source>
</evidence>
<evidence type="ECO:0000256" key="1">
    <source>
        <dbReference type="ARBA" id="ARBA00001180"/>
    </source>
</evidence>
<organism evidence="8 9">
    <name type="scientific">Pocillopora damicornis</name>
    <name type="common">Cauliflower coral</name>
    <name type="synonym">Millepora damicornis</name>
    <dbReference type="NCBI Taxonomy" id="46731"/>
    <lineage>
        <taxon>Eukaryota</taxon>
        <taxon>Metazoa</taxon>
        <taxon>Cnidaria</taxon>
        <taxon>Anthozoa</taxon>
        <taxon>Hexacorallia</taxon>
        <taxon>Scleractinia</taxon>
        <taxon>Astrocoeniina</taxon>
        <taxon>Pocilloporidae</taxon>
        <taxon>Pocillopora</taxon>
    </lineage>
</organism>
<dbReference type="Gene3D" id="3.40.50.1000">
    <property type="entry name" value="HAD superfamily/HAD-like"/>
    <property type="match status" value="1"/>
</dbReference>
<dbReference type="Pfam" id="PF04571">
    <property type="entry name" value="Lipin_N"/>
    <property type="match status" value="1"/>
</dbReference>
<dbReference type="InterPro" id="IPR026058">
    <property type="entry name" value="LIPIN"/>
</dbReference>
<protein>
    <recommendedName>
        <fullName evidence="4">phosphatidate phosphatase</fullName>
        <ecNumber evidence="4">3.1.3.4</ecNumber>
    </recommendedName>
</protein>
<evidence type="ECO:0000256" key="6">
    <source>
        <dbReference type="SAM" id="MobiDB-lite"/>
    </source>
</evidence>
<name>A0A3M6UM62_POCDA</name>
<dbReference type="InterPro" id="IPR023214">
    <property type="entry name" value="HAD_sf"/>
</dbReference>
<feature type="compositionally biased region" description="Basic and acidic residues" evidence="6">
    <location>
        <begin position="345"/>
        <end position="360"/>
    </location>
</feature>
<dbReference type="Pfam" id="PF08235">
    <property type="entry name" value="LNS2"/>
    <property type="match status" value="1"/>
</dbReference>
<dbReference type="PANTHER" id="PTHR12181:SF12">
    <property type="entry name" value="PHOSPHATIDATE PHOSPHATASE"/>
    <property type="match status" value="1"/>
</dbReference>
<feature type="domain" description="LNS2/PITP" evidence="7">
    <location>
        <begin position="665"/>
        <end position="821"/>
    </location>
</feature>
<dbReference type="InterPro" id="IPR031315">
    <property type="entry name" value="LNS2/PITP"/>
</dbReference>
<feature type="region of interest" description="Disordered" evidence="6">
    <location>
        <begin position="335"/>
        <end position="379"/>
    </location>
</feature>
<dbReference type="OrthoDB" id="4567at2759"/>
<comment type="caution">
    <text evidence="8">The sequence shown here is derived from an EMBL/GenBank/DDBJ whole genome shotgun (WGS) entry which is preliminary data.</text>
</comment>
<dbReference type="STRING" id="46731.A0A3M6UM62"/>
<comment type="catalytic activity">
    <reaction evidence="1">
        <text>a 1,2-diacyl-sn-glycero-3-phosphate + H2O = a 1,2-diacyl-sn-glycerol + phosphate</text>
        <dbReference type="Rhea" id="RHEA:27429"/>
        <dbReference type="ChEBI" id="CHEBI:15377"/>
        <dbReference type="ChEBI" id="CHEBI:17815"/>
        <dbReference type="ChEBI" id="CHEBI:43474"/>
        <dbReference type="ChEBI" id="CHEBI:58608"/>
        <dbReference type="EC" id="3.1.3.4"/>
    </reaction>
    <physiologicalReaction direction="left-to-right" evidence="1">
        <dbReference type="Rhea" id="RHEA:27430"/>
    </physiologicalReaction>
</comment>
<keyword evidence="5" id="KW-0378">Hydrolase</keyword>
<feature type="region of interest" description="Disordered" evidence="6">
    <location>
        <begin position="172"/>
        <end position="214"/>
    </location>
</feature>
<evidence type="ECO:0000256" key="5">
    <source>
        <dbReference type="ARBA" id="ARBA00022801"/>
    </source>
</evidence>
<dbReference type="Pfam" id="PF16876">
    <property type="entry name" value="Lipin_mid"/>
    <property type="match status" value="1"/>
</dbReference>
<keyword evidence="9" id="KW-1185">Reference proteome</keyword>
<dbReference type="InterPro" id="IPR031703">
    <property type="entry name" value="Lipin_mid"/>
</dbReference>
<dbReference type="InterPro" id="IPR013209">
    <property type="entry name" value="LNS2"/>
</dbReference>
<dbReference type="EC" id="3.1.3.4" evidence="4"/>
<feature type="region of interest" description="Disordered" evidence="6">
    <location>
        <begin position="90"/>
        <end position="114"/>
    </location>
</feature>
<sequence>MNYLGRFVSNVRGFYNEINSATLTGAIDVVVVRQEDGSYIGSPFHVRFGKLGVLRSREKIVDIEINGEPVSLQMKLGDAGEAFFVEEVDNDPSEFGTSPVPSPETLDDAKKEDITSQEEIISNTSISTKNSATKLAENPQENVVDMSVTEEVPAKSVYQRVQALKGEVVSDIGSDDKISDSSVEEDSKAKEETHSDSETGECKESNKEVTDRRIVSPVENNAESDTNVEAVVRNITSKSDSIPIPVRQKADPQDISSDSEIMWAGSHSPSIPSGFKRDFYPLSDLDSPIGSPPRHRHELVTGAPNPQHYMSDSELELHQSQENIARENQIRWAWGKLPQGPDGRSLPDRKSSDLRKEDIKHVHKAKRREGSFKSHSKVGGKEGILLDDLRTVDHEVAALYLHQALDSKLKQQQQQHSGSGSEDRESGIGQSLPSSPIAGEGPKETTEEYHDIAMSLCGELRNGKVSLESFIQSIVSFDDLSNNPAILSDPKLVIRINDRYYNWQIAAPMLMSHVVFQRPLRQDTCQSLIKQHMPKKEKRRSYWFSWRANEEKSSDEENEDIKKDKPRPRVHSSGARKQMSVPEMEREEDDNENRARKVSGCISGNESDASPKENYRKVTRLSSEQIASLNLKEGANSVTFSVTTKYQGTAMCTATIYLWNFKDKIVISDIDGTITKSDVLGQILPVVGQAWAQSGVAHFFCKIQKNGYKVLYLSARAIGQAQQTRDYLKSVKQDQLMLPDGPLLLSPESLIKAFHREVIEKKPEEFKIACLRDIQSLFPTNRNPFYAGFGNKVNDVLSYRAVGISVSRIFTINHRGEVTHDLTSAFQTSYIKLSDLVDQMFPPFKMEDLRPAGLIAPDQFSSFTYWRAPLPRISMDELSYADGDGSQGTGSNQI</sequence>
<evidence type="ECO:0000256" key="3">
    <source>
        <dbReference type="ARBA" id="ARBA00005476"/>
    </source>
</evidence>
<gene>
    <name evidence="8" type="ORF">pdam_00018362</name>
</gene>
<accession>A0A3M6UM62</accession>
<comment type="similarity">
    <text evidence="3">Belongs to the lipin family.</text>
</comment>
<dbReference type="InterPro" id="IPR036412">
    <property type="entry name" value="HAD-like_sf"/>
</dbReference>
<dbReference type="GO" id="GO:0019432">
    <property type="term" value="P:triglyceride biosynthetic process"/>
    <property type="evidence" value="ECO:0007669"/>
    <property type="project" value="TreeGrafter"/>
</dbReference>
<reference evidence="8 9" key="1">
    <citation type="journal article" date="2018" name="Sci. Rep.">
        <title>Comparative analysis of the Pocillopora damicornis genome highlights role of immune system in coral evolution.</title>
        <authorList>
            <person name="Cunning R."/>
            <person name="Bay R.A."/>
            <person name="Gillette P."/>
            <person name="Baker A.C."/>
            <person name="Traylor-Knowles N."/>
        </authorList>
    </citation>
    <scope>NUCLEOTIDE SEQUENCE [LARGE SCALE GENOMIC DNA]</scope>
    <source>
        <strain evidence="8">RSMAS</strain>
        <tissue evidence="8">Whole animal</tissue>
    </source>
</reference>
<dbReference type="GO" id="GO:0009062">
    <property type="term" value="P:fatty acid catabolic process"/>
    <property type="evidence" value="ECO:0007669"/>
    <property type="project" value="TreeGrafter"/>
</dbReference>
<proteinExistence type="inferred from homology"/>
<evidence type="ECO:0000256" key="2">
    <source>
        <dbReference type="ARBA" id="ARBA00001946"/>
    </source>
</evidence>
<evidence type="ECO:0000313" key="9">
    <source>
        <dbReference type="Proteomes" id="UP000275408"/>
    </source>
</evidence>
<dbReference type="AlphaFoldDB" id="A0A3M6UM62"/>
<comment type="cofactor">
    <cofactor evidence="2">
        <name>Mg(2+)</name>
        <dbReference type="ChEBI" id="CHEBI:18420"/>
    </cofactor>
</comment>
<evidence type="ECO:0000259" key="7">
    <source>
        <dbReference type="SMART" id="SM00775"/>
    </source>
</evidence>
<feature type="region of interest" description="Disordered" evidence="6">
    <location>
        <begin position="554"/>
        <end position="617"/>
    </location>
</feature>
<dbReference type="InterPro" id="IPR007651">
    <property type="entry name" value="Lipin_N"/>
</dbReference>
<dbReference type="GO" id="GO:0032869">
    <property type="term" value="P:cellular response to insulin stimulus"/>
    <property type="evidence" value="ECO:0007669"/>
    <property type="project" value="TreeGrafter"/>
</dbReference>
<dbReference type="GO" id="GO:0045944">
    <property type="term" value="P:positive regulation of transcription by RNA polymerase II"/>
    <property type="evidence" value="ECO:0007669"/>
    <property type="project" value="TreeGrafter"/>
</dbReference>
<dbReference type="PANTHER" id="PTHR12181">
    <property type="entry name" value="LIPIN"/>
    <property type="match status" value="1"/>
</dbReference>
<dbReference type="GO" id="GO:0008195">
    <property type="term" value="F:phosphatidate phosphatase activity"/>
    <property type="evidence" value="ECO:0007669"/>
    <property type="project" value="UniProtKB-EC"/>
</dbReference>
<dbReference type="GO" id="GO:0003713">
    <property type="term" value="F:transcription coactivator activity"/>
    <property type="evidence" value="ECO:0007669"/>
    <property type="project" value="TreeGrafter"/>
</dbReference>
<dbReference type="SMART" id="SM00775">
    <property type="entry name" value="LNS2"/>
    <property type="match status" value="1"/>
</dbReference>
<dbReference type="GO" id="GO:0005634">
    <property type="term" value="C:nucleus"/>
    <property type="evidence" value="ECO:0007669"/>
    <property type="project" value="TreeGrafter"/>
</dbReference>